<name>A0AAD6HTU1_9EURO</name>
<evidence type="ECO:0000313" key="7">
    <source>
        <dbReference type="EMBL" id="KAJ5738089.1"/>
    </source>
</evidence>
<dbReference type="Proteomes" id="UP001215712">
    <property type="component" value="Unassembled WGS sequence"/>
</dbReference>
<evidence type="ECO:0000256" key="2">
    <source>
        <dbReference type="ARBA" id="ARBA00022737"/>
    </source>
</evidence>
<keyword evidence="2" id="KW-0677">Repeat</keyword>
<feature type="repeat" description="WD" evidence="6">
    <location>
        <begin position="1"/>
        <end position="39"/>
    </location>
</feature>
<feature type="repeat" description="WD" evidence="6">
    <location>
        <begin position="168"/>
        <end position="209"/>
    </location>
</feature>
<gene>
    <name evidence="7" type="ORF">N7493_001244</name>
</gene>
<dbReference type="EMBL" id="JAQJAN010000002">
    <property type="protein sequence ID" value="KAJ5738089.1"/>
    <property type="molecule type" value="Genomic_DNA"/>
</dbReference>
<reference evidence="7" key="2">
    <citation type="submission" date="2023-01" db="EMBL/GenBank/DDBJ databases">
        <authorList>
            <person name="Petersen C."/>
        </authorList>
    </citation>
    <scope>NUCLEOTIDE SEQUENCE</scope>
    <source>
        <strain evidence="7">IBT 17514</strain>
    </source>
</reference>
<evidence type="ECO:0000256" key="5">
    <source>
        <dbReference type="ARBA" id="ARBA00043913"/>
    </source>
</evidence>
<dbReference type="InterPro" id="IPR001680">
    <property type="entry name" value="WD40_rpt"/>
</dbReference>
<dbReference type="PANTHER" id="PTHR22847:SF637">
    <property type="entry name" value="WD REPEAT DOMAIN 5B"/>
    <property type="match status" value="1"/>
</dbReference>
<dbReference type="SUPFAM" id="SSF50998">
    <property type="entry name" value="Quinoprotein alcohol dehydrogenase-like"/>
    <property type="match status" value="1"/>
</dbReference>
<evidence type="ECO:0000256" key="3">
    <source>
        <dbReference type="ARBA" id="ARBA00038415"/>
    </source>
</evidence>
<dbReference type="InterPro" id="IPR011047">
    <property type="entry name" value="Quinoprotein_ADH-like_sf"/>
</dbReference>
<comment type="function">
    <text evidence="5">Involved in mitochondrial fission. Acts as an adapter protein required to form mitochondrial fission complexes. Formation of these complexes is required to promote constriction and fission of the mitochondrial compartment at a late step in mitochondrial division.</text>
</comment>
<evidence type="ECO:0000256" key="6">
    <source>
        <dbReference type="PROSITE-ProRule" id="PRU00221"/>
    </source>
</evidence>
<dbReference type="Gene3D" id="2.130.10.10">
    <property type="entry name" value="YVTN repeat-like/Quinoprotein amine dehydrogenase"/>
    <property type="match status" value="2"/>
</dbReference>
<dbReference type="Pfam" id="PF00400">
    <property type="entry name" value="WD40"/>
    <property type="match status" value="3"/>
</dbReference>
<organism evidence="7 8">
    <name type="scientific">Penicillium malachiteum</name>
    <dbReference type="NCBI Taxonomy" id="1324776"/>
    <lineage>
        <taxon>Eukaryota</taxon>
        <taxon>Fungi</taxon>
        <taxon>Dikarya</taxon>
        <taxon>Ascomycota</taxon>
        <taxon>Pezizomycotina</taxon>
        <taxon>Eurotiomycetes</taxon>
        <taxon>Eurotiomycetidae</taxon>
        <taxon>Eurotiales</taxon>
        <taxon>Aspergillaceae</taxon>
        <taxon>Penicillium</taxon>
    </lineage>
</organism>
<dbReference type="PROSITE" id="PS50082">
    <property type="entry name" value="WD_REPEATS_2"/>
    <property type="match status" value="2"/>
</dbReference>
<dbReference type="AlphaFoldDB" id="A0AAD6HTU1"/>
<comment type="similarity">
    <text evidence="3">Belongs to the WD repeat MDV1/CAF4 family.</text>
</comment>
<sequence>MDKNAIHTVAFSPDDRLVRSASSANVKVWDTTDSSVRYRLLMEQSCPVVSISPDGKLLAVQYWKHVEIYDSITGNLLKTIYQHSPWVSPYVKSTRFLPDCSSIAIALDASLDLWDLSPEFEQVTGSELDRVSGVTISRDGTFGASSSLDFNTTVKIWDTAKEVVIHDLIVEPGRVQGLRLSPDERLLLSLAGDGSLMLWDTGTGRKACTLRPQCQSGSLLAFMEAIIFSPDSQILSSSWVDLEPERPKELPIYLWNTNTGELIHVLQYPLELECRPVVFSPDGKIVATAARSHNGGDSRVLLWCTESGSLIYDVENKGSFPWLEFSADGKILAYAVEHGVELCHLG</sequence>
<evidence type="ECO:0000256" key="4">
    <source>
        <dbReference type="ARBA" id="ARBA00039789"/>
    </source>
</evidence>
<evidence type="ECO:0000256" key="1">
    <source>
        <dbReference type="ARBA" id="ARBA00022574"/>
    </source>
</evidence>
<dbReference type="GO" id="GO:0005634">
    <property type="term" value="C:nucleus"/>
    <property type="evidence" value="ECO:0007669"/>
    <property type="project" value="TreeGrafter"/>
</dbReference>
<dbReference type="PANTHER" id="PTHR22847">
    <property type="entry name" value="WD40 REPEAT PROTEIN"/>
    <property type="match status" value="1"/>
</dbReference>
<dbReference type="GO" id="GO:1990234">
    <property type="term" value="C:transferase complex"/>
    <property type="evidence" value="ECO:0007669"/>
    <property type="project" value="UniProtKB-ARBA"/>
</dbReference>
<dbReference type="InterPro" id="IPR015943">
    <property type="entry name" value="WD40/YVTN_repeat-like_dom_sf"/>
</dbReference>
<proteinExistence type="inferred from homology"/>
<keyword evidence="8" id="KW-1185">Reference proteome</keyword>
<evidence type="ECO:0000313" key="8">
    <source>
        <dbReference type="Proteomes" id="UP001215712"/>
    </source>
</evidence>
<reference evidence="7" key="1">
    <citation type="journal article" date="2023" name="IMA Fungus">
        <title>Comparative genomic study of the Penicillium genus elucidates a diverse pangenome and 15 lateral gene transfer events.</title>
        <authorList>
            <person name="Petersen C."/>
            <person name="Sorensen T."/>
            <person name="Nielsen M.R."/>
            <person name="Sondergaard T.E."/>
            <person name="Sorensen J.L."/>
            <person name="Fitzpatrick D.A."/>
            <person name="Frisvad J.C."/>
            <person name="Nielsen K.L."/>
        </authorList>
    </citation>
    <scope>NUCLEOTIDE SEQUENCE</scope>
    <source>
        <strain evidence="7">IBT 17514</strain>
    </source>
</reference>
<comment type="caution">
    <text evidence="7">The sequence shown here is derived from an EMBL/GenBank/DDBJ whole genome shotgun (WGS) entry which is preliminary data.</text>
</comment>
<keyword evidence="1 6" id="KW-0853">WD repeat</keyword>
<accession>A0AAD6HTU1</accession>
<protein>
    <recommendedName>
        <fullName evidence="4">Mitochondrial division protein 1</fullName>
    </recommendedName>
</protein>
<dbReference type="SMART" id="SM00320">
    <property type="entry name" value="WD40"/>
    <property type="match status" value="5"/>
</dbReference>